<dbReference type="OrthoDB" id="771443at2"/>
<gene>
    <name evidence="4" type="ORF">EZJ43_14935</name>
</gene>
<evidence type="ECO:0000313" key="4">
    <source>
        <dbReference type="EMBL" id="TDG35191.1"/>
    </source>
</evidence>
<feature type="coiled-coil region" evidence="1">
    <location>
        <begin position="39"/>
        <end position="73"/>
    </location>
</feature>
<dbReference type="Proteomes" id="UP000295668">
    <property type="component" value="Unassembled WGS sequence"/>
</dbReference>
<dbReference type="AlphaFoldDB" id="A0A4R5MI50"/>
<organism evidence="4 5">
    <name type="scientific">Pedobacter changchengzhani</name>
    <dbReference type="NCBI Taxonomy" id="2529274"/>
    <lineage>
        <taxon>Bacteria</taxon>
        <taxon>Pseudomonadati</taxon>
        <taxon>Bacteroidota</taxon>
        <taxon>Sphingobacteriia</taxon>
        <taxon>Sphingobacteriales</taxon>
        <taxon>Sphingobacteriaceae</taxon>
        <taxon>Pedobacter</taxon>
    </lineage>
</organism>
<keyword evidence="3" id="KW-0732">Signal</keyword>
<feature type="region of interest" description="Disordered" evidence="2">
    <location>
        <begin position="74"/>
        <end position="97"/>
    </location>
</feature>
<name>A0A4R5MI50_9SPHI</name>
<keyword evidence="1" id="KW-0175">Coiled coil</keyword>
<evidence type="ECO:0000256" key="2">
    <source>
        <dbReference type="SAM" id="MobiDB-lite"/>
    </source>
</evidence>
<accession>A0A4R5MI50</accession>
<sequence length="155" mass="17447">MIKKVILSILVMGATAPLMAQTYTPYVSKDSVGILNTRIDVLKASIKLQELKIKESEEEADVEKLRLKLLEANGNARTSSEKSSRSSNRTDGGSSIDLKEMAKLAKRAKNDADDADKALDRFNKQIKKVDDIRNEIQSEERKIGYKKPLIMFIYK</sequence>
<proteinExistence type="predicted"/>
<feature type="coiled-coil region" evidence="1">
    <location>
        <begin position="98"/>
        <end position="142"/>
    </location>
</feature>
<protein>
    <submittedName>
        <fullName evidence="4">Uncharacterized protein</fullName>
    </submittedName>
</protein>
<evidence type="ECO:0000256" key="3">
    <source>
        <dbReference type="SAM" id="SignalP"/>
    </source>
</evidence>
<dbReference type="RefSeq" id="WP_133263517.1">
    <property type="nucleotide sequence ID" value="NZ_SJCY01000012.1"/>
</dbReference>
<comment type="caution">
    <text evidence="4">The sequence shown here is derived from an EMBL/GenBank/DDBJ whole genome shotgun (WGS) entry which is preliminary data.</text>
</comment>
<evidence type="ECO:0000256" key="1">
    <source>
        <dbReference type="SAM" id="Coils"/>
    </source>
</evidence>
<feature type="chain" id="PRO_5020983236" evidence="3">
    <location>
        <begin position="21"/>
        <end position="155"/>
    </location>
</feature>
<reference evidence="4 5" key="1">
    <citation type="submission" date="2019-02" db="EMBL/GenBank/DDBJ databases">
        <title>Pedobacter sp. nov., a novel speices isolated from soil of pinguins habitat in Antarcitica.</title>
        <authorList>
            <person name="He R.-H."/>
        </authorList>
    </citation>
    <scope>NUCLEOTIDE SEQUENCE [LARGE SCALE GENOMIC DNA]</scope>
    <source>
        <strain evidence="4 5">E01020</strain>
    </source>
</reference>
<feature type="signal peptide" evidence="3">
    <location>
        <begin position="1"/>
        <end position="20"/>
    </location>
</feature>
<evidence type="ECO:0000313" key="5">
    <source>
        <dbReference type="Proteomes" id="UP000295668"/>
    </source>
</evidence>
<keyword evidence="5" id="KW-1185">Reference proteome</keyword>
<dbReference type="EMBL" id="SJCY01000012">
    <property type="protein sequence ID" value="TDG35191.1"/>
    <property type="molecule type" value="Genomic_DNA"/>
</dbReference>